<evidence type="ECO:0000256" key="5">
    <source>
        <dbReference type="ARBA" id="ARBA00022692"/>
    </source>
</evidence>
<feature type="transmembrane region" description="Helical" evidence="11">
    <location>
        <begin position="320"/>
        <end position="344"/>
    </location>
</feature>
<evidence type="ECO:0000256" key="8">
    <source>
        <dbReference type="ARBA" id="ARBA00022989"/>
    </source>
</evidence>
<feature type="transmembrane region" description="Helical" evidence="11">
    <location>
        <begin position="59"/>
        <end position="80"/>
    </location>
</feature>
<dbReference type="EMBL" id="CAFBNJ010000042">
    <property type="protein sequence ID" value="CAB4953188.1"/>
    <property type="molecule type" value="Genomic_DNA"/>
</dbReference>
<dbReference type="PANTHER" id="PTHR30474:SF1">
    <property type="entry name" value="PEPTIDOGLYCAN GLYCOSYLTRANSFERASE MRDB"/>
    <property type="match status" value="1"/>
</dbReference>
<keyword evidence="6" id="KW-0133">Cell shape</keyword>
<keyword evidence="10" id="KW-0961">Cell wall biogenesis/degradation</keyword>
<feature type="transmembrane region" description="Helical" evidence="11">
    <location>
        <begin position="25"/>
        <end position="47"/>
    </location>
</feature>
<evidence type="ECO:0000256" key="2">
    <source>
        <dbReference type="ARBA" id="ARBA00022475"/>
    </source>
</evidence>
<dbReference type="PROSITE" id="PS00428">
    <property type="entry name" value="FTSW_RODA_SPOVE"/>
    <property type="match status" value="1"/>
</dbReference>
<feature type="transmembrane region" description="Helical" evidence="11">
    <location>
        <begin position="178"/>
        <end position="194"/>
    </location>
</feature>
<feature type="transmembrane region" description="Helical" evidence="11">
    <location>
        <begin position="288"/>
        <end position="308"/>
    </location>
</feature>
<dbReference type="InterPro" id="IPR018365">
    <property type="entry name" value="Cell_cycle_FtsW-rel_CS"/>
</dbReference>
<evidence type="ECO:0000256" key="10">
    <source>
        <dbReference type="ARBA" id="ARBA00023316"/>
    </source>
</evidence>
<dbReference type="InterPro" id="IPR001182">
    <property type="entry name" value="FtsW/RodA"/>
</dbReference>
<accession>A0A6J6FN06</accession>
<dbReference type="GO" id="GO:0071555">
    <property type="term" value="P:cell wall organization"/>
    <property type="evidence" value="ECO:0007669"/>
    <property type="project" value="UniProtKB-KW"/>
</dbReference>
<dbReference type="EMBL" id="CAEZTY010000042">
    <property type="protein sequence ID" value="CAB4588343.1"/>
    <property type="molecule type" value="Genomic_DNA"/>
</dbReference>
<dbReference type="NCBIfam" id="TIGR02210">
    <property type="entry name" value="rodA_shape"/>
    <property type="match status" value="1"/>
</dbReference>
<dbReference type="GO" id="GO:0032153">
    <property type="term" value="C:cell division site"/>
    <property type="evidence" value="ECO:0007669"/>
    <property type="project" value="TreeGrafter"/>
</dbReference>
<evidence type="ECO:0000313" key="16">
    <source>
        <dbReference type="EMBL" id="CAB4953188.1"/>
    </source>
</evidence>
<dbReference type="Pfam" id="PF01098">
    <property type="entry name" value="FTSW_RODA_SPOVE"/>
    <property type="match status" value="1"/>
</dbReference>
<feature type="transmembrane region" description="Helical" evidence="11">
    <location>
        <begin position="87"/>
        <end position="105"/>
    </location>
</feature>
<dbReference type="InterPro" id="IPR011923">
    <property type="entry name" value="RodA/MrdB"/>
</dbReference>
<reference evidence="14" key="1">
    <citation type="submission" date="2020-05" db="EMBL/GenBank/DDBJ databases">
        <authorList>
            <person name="Chiriac C."/>
            <person name="Salcher M."/>
            <person name="Ghai R."/>
            <person name="Kavagutti S V."/>
        </authorList>
    </citation>
    <scope>NUCLEOTIDE SEQUENCE</scope>
</reference>
<proteinExistence type="predicted"/>
<dbReference type="PANTHER" id="PTHR30474">
    <property type="entry name" value="CELL CYCLE PROTEIN"/>
    <property type="match status" value="1"/>
</dbReference>
<protein>
    <submittedName>
        <fullName evidence="14">Unannotated protein</fullName>
    </submittedName>
</protein>
<evidence type="ECO:0000256" key="7">
    <source>
        <dbReference type="ARBA" id="ARBA00022984"/>
    </source>
</evidence>
<dbReference type="EMBL" id="CAFBRD010000046">
    <property type="protein sequence ID" value="CAB5077158.1"/>
    <property type="molecule type" value="Genomic_DNA"/>
</dbReference>
<evidence type="ECO:0000256" key="6">
    <source>
        <dbReference type="ARBA" id="ARBA00022960"/>
    </source>
</evidence>
<feature type="transmembrane region" description="Helical" evidence="11">
    <location>
        <begin position="155"/>
        <end position="172"/>
    </location>
</feature>
<dbReference type="AlphaFoldDB" id="A0A6J6FN06"/>
<evidence type="ECO:0000256" key="4">
    <source>
        <dbReference type="ARBA" id="ARBA00022679"/>
    </source>
</evidence>
<feature type="transmembrane region" description="Helical" evidence="11">
    <location>
        <begin position="125"/>
        <end position="143"/>
    </location>
</feature>
<dbReference type="GO" id="GO:0015648">
    <property type="term" value="F:lipid-linked peptidoglycan transporter activity"/>
    <property type="evidence" value="ECO:0007669"/>
    <property type="project" value="TreeGrafter"/>
</dbReference>
<keyword evidence="5 11" id="KW-0812">Transmembrane</keyword>
<evidence type="ECO:0000256" key="9">
    <source>
        <dbReference type="ARBA" id="ARBA00023136"/>
    </source>
</evidence>
<dbReference type="EMBL" id="CAEUNJ010000101">
    <property type="protein sequence ID" value="CAB4372723.1"/>
    <property type="molecule type" value="Genomic_DNA"/>
</dbReference>
<evidence type="ECO:0000256" key="3">
    <source>
        <dbReference type="ARBA" id="ARBA00022676"/>
    </source>
</evidence>
<evidence type="ECO:0000313" key="14">
    <source>
        <dbReference type="EMBL" id="CAB4588343.1"/>
    </source>
</evidence>
<dbReference type="GO" id="GO:0016757">
    <property type="term" value="F:glycosyltransferase activity"/>
    <property type="evidence" value="ECO:0007669"/>
    <property type="project" value="UniProtKB-KW"/>
</dbReference>
<dbReference type="EMBL" id="CAESAL010000011">
    <property type="protein sequence ID" value="CAB4334977.1"/>
    <property type="molecule type" value="Genomic_DNA"/>
</dbReference>
<evidence type="ECO:0000313" key="15">
    <source>
        <dbReference type="EMBL" id="CAB4710672.1"/>
    </source>
</evidence>
<dbReference type="GO" id="GO:0009252">
    <property type="term" value="P:peptidoglycan biosynthetic process"/>
    <property type="evidence" value="ECO:0007669"/>
    <property type="project" value="UniProtKB-KW"/>
</dbReference>
<evidence type="ECO:0000256" key="11">
    <source>
        <dbReference type="SAM" id="Phobius"/>
    </source>
</evidence>
<dbReference type="GO" id="GO:0008360">
    <property type="term" value="P:regulation of cell shape"/>
    <property type="evidence" value="ECO:0007669"/>
    <property type="project" value="UniProtKB-KW"/>
</dbReference>
<dbReference type="GO" id="GO:0005886">
    <property type="term" value="C:plasma membrane"/>
    <property type="evidence" value="ECO:0007669"/>
    <property type="project" value="TreeGrafter"/>
</dbReference>
<evidence type="ECO:0000313" key="17">
    <source>
        <dbReference type="EMBL" id="CAB4990551.1"/>
    </source>
</evidence>
<keyword evidence="7" id="KW-0573">Peptidoglycan synthesis</keyword>
<keyword evidence="8 11" id="KW-1133">Transmembrane helix</keyword>
<keyword evidence="3" id="KW-0328">Glycosyltransferase</keyword>
<evidence type="ECO:0000256" key="1">
    <source>
        <dbReference type="ARBA" id="ARBA00004141"/>
    </source>
</evidence>
<evidence type="ECO:0000313" key="18">
    <source>
        <dbReference type="EMBL" id="CAB5077158.1"/>
    </source>
</evidence>
<dbReference type="EMBL" id="CAFBOK010000153">
    <property type="protein sequence ID" value="CAB4990551.1"/>
    <property type="molecule type" value="Genomic_DNA"/>
</dbReference>
<evidence type="ECO:0000313" key="13">
    <source>
        <dbReference type="EMBL" id="CAB4372723.1"/>
    </source>
</evidence>
<keyword evidence="9 11" id="KW-0472">Membrane</keyword>
<dbReference type="GO" id="GO:0051301">
    <property type="term" value="P:cell division"/>
    <property type="evidence" value="ECO:0007669"/>
    <property type="project" value="InterPro"/>
</dbReference>
<evidence type="ECO:0000313" key="12">
    <source>
        <dbReference type="EMBL" id="CAB4334977.1"/>
    </source>
</evidence>
<dbReference type="EMBL" id="CAEZXY010000046">
    <property type="protein sequence ID" value="CAB4710672.1"/>
    <property type="molecule type" value="Genomic_DNA"/>
</dbReference>
<comment type="subcellular location">
    <subcellularLocation>
        <location evidence="1">Membrane</location>
        <topology evidence="1">Multi-pass membrane protein</topology>
    </subcellularLocation>
</comment>
<feature type="transmembrane region" description="Helical" evidence="11">
    <location>
        <begin position="350"/>
        <end position="373"/>
    </location>
</feature>
<feature type="transmembrane region" description="Helical" evidence="11">
    <location>
        <begin position="201"/>
        <end position="220"/>
    </location>
</feature>
<sequence>MLPQSISSRASNMSRRDPTAPLRHVDPVLIACTVILSIVGVIAVYSATRGPGPDYSKAYLYKQSTFMVIGAGVMVVFSIVDYRKLHDWAWVFYGITTALLVLVVSPLGSQSNGAQSWFALGPFQLQPAEFAKLSLIGALAFLVSEFRGDIDLRRLVALLATAGLPMALIMLQPDLGETLILVVITMAILLVGGLPTKYIVALSLVGLIGVLGALNSPVLADYQRNRLTAFVNPGDKSNKALYNIEQSQQAIANGRLTGQGLFDGPQTKLGFVPEQQTDFIFTAVAEQFGFVGSAVMLLLYGLLCYRIWRIAQVAKDTFGTYICVGVLAMFGFSAFENVGMAMGIMPVTGIPLLLISAGGSSTITALAALGLVLNVHMRRFQ</sequence>
<name>A0A6J6FN06_9ZZZZ</name>
<gene>
    <name evidence="14" type="ORF">UFOPK1762_01173</name>
    <name evidence="15" type="ORF">UFOPK2624_01092</name>
    <name evidence="12" type="ORF">UFOPK3331_00506</name>
    <name evidence="16" type="ORF">UFOPK3785_00969</name>
    <name evidence="17" type="ORF">UFOPK3927_01276</name>
    <name evidence="13" type="ORF">UFOPK4201_01770</name>
    <name evidence="18" type="ORF">UFOPK4371_00950</name>
</gene>
<keyword evidence="2" id="KW-1003">Cell membrane</keyword>
<keyword evidence="4" id="KW-0808">Transferase</keyword>
<organism evidence="14">
    <name type="scientific">freshwater metagenome</name>
    <dbReference type="NCBI Taxonomy" id="449393"/>
    <lineage>
        <taxon>unclassified sequences</taxon>
        <taxon>metagenomes</taxon>
        <taxon>ecological metagenomes</taxon>
    </lineage>
</organism>